<dbReference type="Proteomes" id="UP000443070">
    <property type="component" value="Unassembled WGS sequence"/>
</dbReference>
<evidence type="ECO:0000313" key="4">
    <source>
        <dbReference type="Proteomes" id="UP000443070"/>
    </source>
</evidence>
<dbReference type="InterPro" id="IPR036709">
    <property type="entry name" value="Autotransporte_beta_dom_sf"/>
</dbReference>
<sequence>MKMAGKEKLLSKRILATLLAGAVLGVCNLMPVYAANSGGTWSGESWTKDDEYIGDKSPTGSTVVISEDNSGKRVYGGKDNRAAVANNTVTITGTIGNAYGGAGSDYDVSSNHVIVDGGTVTNILQGGILNANGDTELGNAVNNKVTIKSGTVNAVYGGAANGEGNATGNEVIIDSGTITGMVFGGSAVSENGYTEGNKVTIAEGTFSKEIYGGKSDLNKSNNNIVTINGGTFTKEIYGAYSAQRTDDYVATGNKVIINGGSFTNKIYGAYSQWGKVKENVVAVGGSTTEMKNVYGGYVNDANTAEKNWVTVTDGKIDNVVGGYSWSGDAIENSVTISGGTINKGVKGGQTADGSANGNKVIISGGEINSKIYGGYCTSEPADGNEITISGGKINSEVIAGGRSGNGTAINNVITITAASGEKPVFSADTIIYGGDNTTSSKDKRTGNTLNIHTKGLEMKNIANFENLNFYLQEDTINGDTILTLTNAKGTDISGSNVNVGMAGSSSTLRAGDKVNLLTNSNGITADNVTYGRLQQGVSLEYEFTAELSGNSIVATLVGQEEKPAGKTTEQSKSPVETQIASAAFVNSGADTVAGSGIANALQTAGSSSAEMFGASGGGNMRYKSGSYSDMRGYNLALGFAKAIQNNAGKLTYGPLLEYGWGNYTSQLDSGIRADGNTKYYGIGMIVRQDNNSGLYYEGSLRYGRMDADYASGDLIGAGGEKVYASYDSSSSYYGAHIGIGRVSKLNDTVKADIYAKLLYTHQSGDSVTLGGAGNGEVYDFDAVNSTRARLGARLSKENGERGTYYAGLAYEYEFDGEAKATVKGLSTPAPSIKGSSGMLELGYIIQNKDVNAPAVDIGLQGWIGKKQGFSGNINFIWKF</sequence>
<evidence type="ECO:0000259" key="1">
    <source>
        <dbReference type="PROSITE" id="PS51208"/>
    </source>
</evidence>
<keyword evidence="4" id="KW-1185">Reference proteome</keyword>
<dbReference type="Proteomes" id="UP000484547">
    <property type="component" value="Unassembled WGS sequence"/>
</dbReference>
<feature type="domain" description="Autotransporter" evidence="1">
    <location>
        <begin position="604"/>
        <end position="879"/>
    </location>
</feature>
<evidence type="ECO:0000313" key="3">
    <source>
        <dbReference type="EMBL" id="MTU03379.1"/>
    </source>
</evidence>
<name>A0A7X2XEM4_9FIRM</name>
<dbReference type="Pfam" id="PF03797">
    <property type="entry name" value="Autotransporter"/>
    <property type="match status" value="1"/>
</dbReference>
<dbReference type="EMBL" id="WNBW01000001">
    <property type="protein sequence ID" value="MTU03379.1"/>
    <property type="molecule type" value="Genomic_DNA"/>
</dbReference>
<dbReference type="SUPFAM" id="SSF103515">
    <property type="entry name" value="Autotransporter"/>
    <property type="match status" value="1"/>
</dbReference>
<dbReference type="OrthoDB" id="1659960at2"/>
<comment type="caution">
    <text evidence="2">The sequence shown here is derived from an EMBL/GenBank/DDBJ whole genome shotgun (WGS) entry which is preliminary data.</text>
</comment>
<evidence type="ECO:0000313" key="2">
    <source>
        <dbReference type="EMBL" id="MTT75247.1"/>
    </source>
</evidence>
<dbReference type="Gene3D" id="2.40.128.130">
    <property type="entry name" value="Autotransporter beta-domain"/>
    <property type="match status" value="1"/>
</dbReference>
<dbReference type="EMBL" id="WNBM01000001">
    <property type="protein sequence ID" value="MTT75247.1"/>
    <property type="molecule type" value="Genomic_DNA"/>
</dbReference>
<dbReference type="SMART" id="SM00869">
    <property type="entry name" value="Autotransporter"/>
    <property type="match status" value="1"/>
</dbReference>
<dbReference type="PROSITE" id="PS51208">
    <property type="entry name" value="AUTOTRANSPORTER"/>
    <property type="match status" value="1"/>
</dbReference>
<proteinExistence type="predicted"/>
<accession>A0A7X2XEM4</accession>
<dbReference type="InterPro" id="IPR005546">
    <property type="entry name" value="Autotransporte_beta"/>
</dbReference>
<evidence type="ECO:0000313" key="5">
    <source>
        <dbReference type="Proteomes" id="UP000484547"/>
    </source>
</evidence>
<organism evidence="2 5">
    <name type="scientific">Phascolarctobacterium faecium</name>
    <dbReference type="NCBI Taxonomy" id="33025"/>
    <lineage>
        <taxon>Bacteria</taxon>
        <taxon>Bacillati</taxon>
        <taxon>Bacillota</taxon>
        <taxon>Negativicutes</taxon>
        <taxon>Acidaminococcales</taxon>
        <taxon>Acidaminococcaceae</taxon>
        <taxon>Phascolarctobacterium</taxon>
    </lineage>
</organism>
<gene>
    <name evidence="2" type="ORF">GMD11_03050</name>
    <name evidence="3" type="ORF">GMD18_03050</name>
</gene>
<protein>
    <submittedName>
        <fullName evidence="2">Autotransporter domain-containing protein</fullName>
    </submittedName>
</protein>
<dbReference type="AlphaFoldDB" id="A0A7X2XEM4"/>
<reference evidence="4 5" key="1">
    <citation type="journal article" date="2019" name="Nat. Med.">
        <title>A library of human gut bacterial isolates paired with longitudinal multiomics data enables mechanistic microbiome research.</title>
        <authorList>
            <person name="Poyet M."/>
            <person name="Groussin M."/>
            <person name="Gibbons S.M."/>
            <person name="Avila-Pacheco J."/>
            <person name="Jiang X."/>
            <person name="Kearney S.M."/>
            <person name="Perrotta A.R."/>
            <person name="Berdy B."/>
            <person name="Zhao S."/>
            <person name="Lieberman T.D."/>
            <person name="Swanson P.K."/>
            <person name="Smith M."/>
            <person name="Roesemann S."/>
            <person name="Alexander J.E."/>
            <person name="Rich S.A."/>
            <person name="Livny J."/>
            <person name="Vlamakis H."/>
            <person name="Clish C."/>
            <person name="Bullock K."/>
            <person name="Deik A."/>
            <person name="Scott J."/>
            <person name="Pierce K.A."/>
            <person name="Xavier R.J."/>
            <person name="Alm E.J."/>
        </authorList>
    </citation>
    <scope>NUCLEOTIDE SEQUENCE [LARGE SCALE GENOMIC DNA]</scope>
    <source>
        <strain evidence="2 5">BIOML-A13</strain>
        <strain evidence="3 4">BIOML-A3</strain>
    </source>
</reference>